<evidence type="ECO:0000313" key="1">
    <source>
        <dbReference type="EMBL" id="CAB3239837.1"/>
    </source>
</evidence>
<dbReference type="EMBL" id="CADEBD010000309">
    <property type="protein sequence ID" value="CAB3240455.1"/>
    <property type="molecule type" value="Genomic_DNA"/>
</dbReference>
<keyword evidence="3" id="KW-1185">Reference proteome</keyword>
<protein>
    <submittedName>
        <fullName evidence="1">Uncharacterized protein</fullName>
    </submittedName>
</protein>
<gene>
    <name evidence="1" type="ORF">APLA_LOCUS8037</name>
    <name evidence="2" type="ORF">APLA_LOCUS9058</name>
</gene>
<organism evidence="1 3">
    <name type="scientific">Arctia plantaginis</name>
    <name type="common">Wood tiger moth</name>
    <name type="synonym">Phalaena plantaginis</name>
    <dbReference type="NCBI Taxonomy" id="874455"/>
    <lineage>
        <taxon>Eukaryota</taxon>
        <taxon>Metazoa</taxon>
        <taxon>Ecdysozoa</taxon>
        <taxon>Arthropoda</taxon>
        <taxon>Hexapoda</taxon>
        <taxon>Insecta</taxon>
        <taxon>Pterygota</taxon>
        <taxon>Neoptera</taxon>
        <taxon>Endopterygota</taxon>
        <taxon>Lepidoptera</taxon>
        <taxon>Glossata</taxon>
        <taxon>Ditrysia</taxon>
        <taxon>Noctuoidea</taxon>
        <taxon>Erebidae</taxon>
        <taxon>Arctiinae</taxon>
        <taxon>Arctia</taxon>
    </lineage>
</organism>
<dbReference type="AlphaFoldDB" id="A0A8S1A1Z0"/>
<evidence type="ECO:0000313" key="3">
    <source>
        <dbReference type="Proteomes" id="UP000494106"/>
    </source>
</evidence>
<proteinExistence type="predicted"/>
<evidence type="ECO:0000313" key="4">
    <source>
        <dbReference type="Proteomes" id="UP000494256"/>
    </source>
</evidence>
<dbReference type="Proteomes" id="UP000494256">
    <property type="component" value="Unassembled WGS sequence"/>
</dbReference>
<dbReference type="EMBL" id="CADEBC010000503">
    <property type="protein sequence ID" value="CAB3239837.1"/>
    <property type="molecule type" value="Genomic_DNA"/>
</dbReference>
<dbReference type="Proteomes" id="UP000494106">
    <property type="component" value="Unassembled WGS sequence"/>
</dbReference>
<sequence length="80" mass="8945">MTAQWHIWELPNNDVRGPFNARALTTPDDEYAAAAIRKYLSLDDTGVPLVRSALPPQIPDEPEGNWEVVDYVDIANKQPA</sequence>
<name>A0A8S1A1Z0_ARCPL</name>
<dbReference type="OrthoDB" id="9942326at2759"/>
<comment type="caution">
    <text evidence="1">The sequence shown here is derived from an EMBL/GenBank/DDBJ whole genome shotgun (WGS) entry which is preliminary data.</text>
</comment>
<evidence type="ECO:0000313" key="2">
    <source>
        <dbReference type="EMBL" id="CAB3240455.1"/>
    </source>
</evidence>
<accession>A0A8S1A1Z0</accession>
<reference evidence="3 4" key="1">
    <citation type="submission" date="2020-04" db="EMBL/GenBank/DDBJ databases">
        <authorList>
            <person name="Wallbank WR R."/>
            <person name="Pardo Diaz C."/>
            <person name="Kozak K."/>
            <person name="Martin S."/>
            <person name="Jiggins C."/>
            <person name="Moest M."/>
            <person name="Warren A I."/>
            <person name="Byers J.R.P. K."/>
            <person name="Montejo-Kovacevich G."/>
            <person name="Yen C E."/>
        </authorList>
    </citation>
    <scope>NUCLEOTIDE SEQUENCE [LARGE SCALE GENOMIC DNA]</scope>
</reference>